<dbReference type="Pfam" id="PF10604">
    <property type="entry name" value="Polyketide_cyc2"/>
    <property type="match status" value="2"/>
</dbReference>
<gene>
    <name evidence="1" type="ORF">K7472_16225</name>
</gene>
<reference evidence="1 2" key="1">
    <citation type="submission" date="2021-08" db="EMBL/GenBank/DDBJ databases">
        <title>Streptomyces sp. PTM05 isolated from lichen.</title>
        <authorList>
            <person name="Somphong A."/>
            <person name="Phongsopitanun W."/>
            <person name="Tanasupawat S."/>
        </authorList>
    </citation>
    <scope>NUCLEOTIDE SEQUENCE [LARGE SCALE GENOMIC DNA]</scope>
    <source>
        <strain evidence="1 2">Ptm05</strain>
    </source>
</reference>
<dbReference type="Gene3D" id="3.30.530.20">
    <property type="match status" value="2"/>
</dbReference>
<keyword evidence="2" id="KW-1185">Reference proteome</keyword>
<evidence type="ECO:0000313" key="2">
    <source>
        <dbReference type="Proteomes" id="UP001198565"/>
    </source>
</evidence>
<organism evidence="1 2">
    <name type="scientific">Streptantibioticus parmotrematis</name>
    <dbReference type="NCBI Taxonomy" id="2873249"/>
    <lineage>
        <taxon>Bacteria</taxon>
        <taxon>Bacillati</taxon>
        <taxon>Actinomycetota</taxon>
        <taxon>Actinomycetes</taxon>
        <taxon>Kitasatosporales</taxon>
        <taxon>Streptomycetaceae</taxon>
        <taxon>Streptantibioticus</taxon>
    </lineage>
</organism>
<dbReference type="InterPro" id="IPR019587">
    <property type="entry name" value="Polyketide_cyclase/dehydratase"/>
</dbReference>
<dbReference type="EMBL" id="JAINVZ010000010">
    <property type="protein sequence ID" value="MBY8886402.1"/>
    <property type="molecule type" value="Genomic_DNA"/>
</dbReference>
<dbReference type="RefSeq" id="WP_222978605.1">
    <property type="nucleotide sequence ID" value="NZ_JAINVZ010000010.1"/>
</dbReference>
<dbReference type="SUPFAM" id="SSF55961">
    <property type="entry name" value="Bet v1-like"/>
    <property type="match status" value="2"/>
</dbReference>
<dbReference type="InterPro" id="IPR023393">
    <property type="entry name" value="START-like_dom_sf"/>
</dbReference>
<dbReference type="CDD" id="cd08861">
    <property type="entry name" value="OtcD1_ARO-CYC_like"/>
    <property type="match status" value="2"/>
</dbReference>
<dbReference type="Proteomes" id="UP001198565">
    <property type="component" value="Unassembled WGS sequence"/>
</dbReference>
<proteinExistence type="predicted"/>
<protein>
    <submittedName>
        <fullName evidence="1">Aromatase/cyclase</fullName>
    </submittedName>
</protein>
<comment type="caution">
    <text evidence="1">The sequence shown here is derived from an EMBL/GenBank/DDBJ whole genome shotgun (WGS) entry which is preliminary data.</text>
</comment>
<accession>A0ABS7QT95</accession>
<evidence type="ECO:0000313" key="1">
    <source>
        <dbReference type="EMBL" id="MBY8886402.1"/>
    </source>
</evidence>
<name>A0ABS7QT95_9ACTN</name>
<sequence>MTVTEQRLTTHETTHAIDVAAPARVVYGIIADVETWPQHFKPNVHVERLEEEAGLERIRIWATANGEVKTWSSVRTLDPETLRVTFRQDVSTPPVAAMGGEWIVTATGEDTSRLQLKHDFQAIDDDPANVEWINKALDENSGKELSGIKEVAELADQLGELVFSFTDTVHVEGDGADVFDFLNRSDLWPERLPHVAKLDLTEDTPGLQVMRMDTSTKDGSVHTTESVRVCFAPGRIVYKQTTVPLLMTAHTGEWLITPSGTGVDVSSTHTVTLRTDTIERILGEGKTAADAREYVHKALSTNSGVTLQHSKAYAEGRRG</sequence>